<proteinExistence type="predicted"/>
<reference evidence="1 2" key="1">
    <citation type="submission" date="2024-06" db="EMBL/GenBank/DDBJ databases">
        <title>Sorghum-associated microbial communities from plants grown in Nebraska, USA.</title>
        <authorList>
            <person name="Schachtman D."/>
        </authorList>
    </citation>
    <scope>NUCLEOTIDE SEQUENCE [LARGE SCALE GENOMIC DNA]</scope>
    <source>
        <strain evidence="1 2">2709</strain>
    </source>
</reference>
<comment type="caution">
    <text evidence="1">The sequence shown here is derived from an EMBL/GenBank/DDBJ whole genome shotgun (WGS) entry which is preliminary data.</text>
</comment>
<name>A0ABV2QDW5_9BURK</name>
<dbReference type="Proteomes" id="UP001549320">
    <property type="component" value="Unassembled WGS sequence"/>
</dbReference>
<evidence type="ECO:0000313" key="2">
    <source>
        <dbReference type="Proteomes" id="UP001549320"/>
    </source>
</evidence>
<accession>A0ABV2QDW5</accession>
<dbReference type="EMBL" id="JBEPSH010000008">
    <property type="protein sequence ID" value="MET4579235.1"/>
    <property type="molecule type" value="Genomic_DNA"/>
</dbReference>
<sequence length="103" mass="11272">MQNEVRVIQDERTEWCFELKSASSLTSAEGRAWLDEQFNQLGSEPLRPTGKLLVADMVLVVARDAGPKLLSDASWGQRFAEAASAALGKSVVRINLATMSVSY</sequence>
<organism evidence="1 2">
    <name type="scientific">Ottowia thiooxydans</name>
    <dbReference type="NCBI Taxonomy" id="219182"/>
    <lineage>
        <taxon>Bacteria</taxon>
        <taxon>Pseudomonadati</taxon>
        <taxon>Pseudomonadota</taxon>
        <taxon>Betaproteobacteria</taxon>
        <taxon>Burkholderiales</taxon>
        <taxon>Comamonadaceae</taxon>
        <taxon>Ottowia</taxon>
    </lineage>
</organism>
<gene>
    <name evidence="1" type="ORF">ABIE13_004358</name>
</gene>
<protein>
    <submittedName>
        <fullName evidence="1">Uncharacterized protein</fullName>
    </submittedName>
</protein>
<evidence type="ECO:0000313" key="1">
    <source>
        <dbReference type="EMBL" id="MET4579235.1"/>
    </source>
</evidence>
<dbReference type="RefSeq" id="WP_354447123.1">
    <property type="nucleotide sequence ID" value="NZ_JBEPSH010000008.1"/>
</dbReference>
<keyword evidence="2" id="KW-1185">Reference proteome</keyword>